<dbReference type="Gene3D" id="3.40.50.300">
    <property type="entry name" value="P-loop containing nucleotide triphosphate hydrolases"/>
    <property type="match status" value="1"/>
</dbReference>
<keyword evidence="5 8" id="KW-0067">ATP-binding</keyword>
<name>A0ABU0GNQ9_9CELL</name>
<comment type="similarity">
    <text evidence="1 8">Belongs to the cytidylate kinase family. Type 1 subfamily.</text>
</comment>
<dbReference type="Proteomes" id="UP001240250">
    <property type="component" value="Unassembled WGS sequence"/>
</dbReference>
<keyword evidence="3 8" id="KW-0547">Nucleotide-binding</keyword>
<feature type="binding site" evidence="8">
    <location>
        <begin position="9"/>
        <end position="17"/>
    </location>
    <ligand>
        <name>ATP</name>
        <dbReference type="ChEBI" id="CHEBI:30616"/>
    </ligand>
</feature>
<evidence type="ECO:0000256" key="1">
    <source>
        <dbReference type="ARBA" id="ARBA00009427"/>
    </source>
</evidence>
<sequence>MSIVVAIDGPSGSGKSSVSRRVAQRLGLAYLDTGAMYRAATWWAVHEGVDLADTGAVAALVRDMVLVMVVDPRGPQVWVGGIDVTAAIRETSVSTAVSAVATNLDVRAELARRQRAEIAFQCEPGSWADGRGIVAEGRDITTVIAPDADVRLLLTASEEARLARRAREVHGSDDAAAVEATRDQVVRRDADDSAVAQFLTAADGVVTVDSSALDLDQTVDAVLGVVERTLAARG</sequence>
<dbReference type="HAMAP" id="MF_00238">
    <property type="entry name" value="Cytidyl_kinase_type1"/>
    <property type="match status" value="1"/>
</dbReference>
<dbReference type="CDD" id="cd02020">
    <property type="entry name" value="CMPK"/>
    <property type="match status" value="1"/>
</dbReference>
<dbReference type="InterPro" id="IPR027417">
    <property type="entry name" value="P-loop_NTPase"/>
</dbReference>
<evidence type="ECO:0000313" key="10">
    <source>
        <dbReference type="EMBL" id="MDQ0426943.1"/>
    </source>
</evidence>
<comment type="caution">
    <text evidence="10">The sequence shown here is derived from an EMBL/GenBank/DDBJ whole genome shotgun (WGS) entry which is preliminary data.</text>
</comment>
<keyword evidence="8" id="KW-0963">Cytoplasm</keyword>
<dbReference type="InterPro" id="IPR011994">
    <property type="entry name" value="Cytidylate_kinase_dom"/>
</dbReference>
<gene>
    <name evidence="8" type="primary">cmk</name>
    <name evidence="10" type="ORF">JO380_003324</name>
</gene>
<keyword evidence="2 8" id="KW-0808">Transferase</keyword>
<evidence type="ECO:0000256" key="8">
    <source>
        <dbReference type="HAMAP-Rule" id="MF_00238"/>
    </source>
</evidence>
<dbReference type="EMBL" id="JAUSVM010000001">
    <property type="protein sequence ID" value="MDQ0426943.1"/>
    <property type="molecule type" value="Genomic_DNA"/>
</dbReference>
<dbReference type="InterPro" id="IPR003136">
    <property type="entry name" value="Cytidylate_kin"/>
</dbReference>
<evidence type="ECO:0000256" key="5">
    <source>
        <dbReference type="ARBA" id="ARBA00022840"/>
    </source>
</evidence>
<feature type="domain" description="Cytidylate kinase" evidence="9">
    <location>
        <begin position="5"/>
        <end position="227"/>
    </location>
</feature>
<comment type="catalytic activity">
    <reaction evidence="7 8">
        <text>CMP + ATP = CDP + ADP</text>
        <dbReference type="Rhea" id="RHEA:11600"/>
        <dbReference type="ChEBI" id="CHEBI:30616"/>
        <dbReference type="ChEBI" id="CHEBI:58069"/>
        <dbReference type="ChEBI" id="CHEBI:60377"/>
        <dbReference type="ChEBI" id="CHEBI:456216"/>
        <dbReference type="EC" id="2.7.4.25"/>
    </reaction>
</comment>
<organism evidence="10 11">
    <name type="scientific">Cellulomonas iranensis</name>
    <dbReference type="NCBI Taxonomy" id="76862"/>
    <lineage>
        <taxon>Bacteria</taxon>
        <taxon>Bacillati</taxon>
        <taxon>Actinomycetota</taxon>
        <taxon>Actinomycetes</taxon>
        <taxon>Micrococcales</taxon>
        <taxon>Cellulomonadaceae</taxon>
        <taxon>Cellulomonas</taxon>
    </lineage>
</organism>
<evidence type="ECO:0000256" key="6">
    <source>
        <dbReference type="ARBA" id="ARBA00047615"/>
    </source>
</evidence>
<evidence type="ECO:0000256" key="4">
    <source>
        <dbReference type="ARBA" id="ARBA00022777"/>
    </source>
</evidence>
<evidence type="ECO:0000256" key="3">
    <source>
        <dbReference type="ARBA" id="ARBA00022741"/>
    </source>
</evidence>
<dbReference type="SUPFAM" id="SSF52540">
    <property type="entry name" value="P-loop containing nucleoside triphosphate hydrolases"/>
    <property type="match status" value="1"/>
</dbReference>
<evidence type="ECO:0000256" key="2">
    <source>
        <dbReference type="ARBA" id="ARBA00022679"/>
    </source>
</evidence>
<dbReference type="GO" id="GO:0016301">
    <property type="term" value="F:kinase activity"/>
    <property type="evidence" value="ECO:0007669"/>
    <property type="project" value="UniProtKB-KW"/>
</dbReference>
<dbReference type="NCBIfam" id="TIGR00017">
    <property type="entry name" value="cmk"/>
    <property type="match status" value="1"/>
</dbReference>
<accession>A0ABU0GNQ9</accession>
<dbReference type="EC" id="2.7.4.25" evidence="8"/>
<evidence type="ECO:0000313" key="11">
    <source>
        <dbReference type="Proteomes" id="UP001240250"/>
    </source>
</evidence>
<comment type="subcellular location">
    <subcellularLocation>
        <location evidence="8">Cytoplasm</location>
    </subcellularLocation>
</comment>
<proteinExistence type="inferred from homology"/>
<protein>
    <recommendedName>
        <fullName evidence="8">Cytidylate kinase</fullName>
        <shortName evidence="8">CK</shortName>
        <ecNumber evidence="8">2.7.4.25</ecNumber>
    </recommendedName>
    <alternativeName>
        <fullName evidence="8">Cytidine monophosphate kinase</fullName>
        <shortName evidence="8">CMP kinase</shortName>
    </alternativeName>
</protein>
<evidence type="ECO:0000256" key="7">
    <source>
        <dbReference type="ARBA" id="ARBA00048478"/>
    </source>
</evidence>
<evidence type="ECO:0000259" key="9">
    <source>
        <dbReference type="Pfam" id="PF02224"/>
    </source>
</evidence>
<reference evidence="10 11" key="1">
    <citation type="submission" date="2023-07" db="EMBL/GenBank/DDBJ databases">
        <title>Sequencing the genomes of 1000 actinobacteria strains.</title>
        <authorList>
            <person name="Klenk H.-P."/>
        </authorList>
    </citation>
    <scope>NUCLEOTIDE SEQUENCE [LARGE SCALE GENOMIC DNA]</scope>
    <source>
        <strain evidence="10 11">DSM 14785</strain>
    </source>
</reference>
<comment type="catalytic activity">
    <reaction evidence="6 8">
        <text>dCMP + ATP = dCDP + ADP</text>
        <dbReference type="Rhea" id="RHEA:25094"/>
        <dbReference type="ChEBI" id="CHEBI:30616"/>
        <dbReference type="ChEBI" id="CHEBI:57566"/>
        <dbReference type="ChEBI" id="CHEBI:58593"/>
        <dbReference type="ChEBI" id="CHEBI:456216"/>
        <dbReference type="EC" id="2.7.4.25"/>
    </reaction>
</comment>
<keyword evidence="4 8" id="KW-0418">Kinase</keyword>
<dbReference type="Pfam" id="PF02224">
    <property type="entry name" value="Cytidylate_kin"/>
    <property type="match status" value="1"/>
</dbReference>
<keyword evidence="11" id="KW-1185">Reference proteome</keyword>